<dbReference type="EMBL" id="JAQQWK010000003">
    <property type="protein sequence ID" value="KAK8044308.1"/>
    <property type="molecule type" value="Genomic_DNA"/>
</dbReference>
<gene>
    <name evidence="1" type="ORF">PG993_004332</name>
</gene>
<proteinExistence type="predicted"/>
<sequence>MVFTAHPAEAVPTAPSSGLLVSIAREGVEDHPVNELKEVLNPHAKEASERLGLSRNVGVGSAFKSSIEKAAAGRCASLQLGKVEMTGLFKPL</sequence>
<protein>
    <submittedName>
        <fullName evidence="1">Uncharacterized protein</fullName>
    </submittedName>
</protein>
<comment type="caution">
    <text evidence="1">The sequence shown here is derived from an EMBL/GenBank/DDBJ whole genome shotgun (WGS) entry which is preliminary data.</text>
</comment>
<organism evidence="1 2">
    <name type="scientific">Apiospora rasikravindrae</name>
    <dbReference type="NCBI Taxonomy" id="990691"/>
    <lineage>
        <taxon>Eukaryota</taxon>
        <taxon>Fungi</taxon>
        <taxon>Dikarya</taxon>
        <taxon>Ascomycota</taxon>
        <taxon>Pezizomycotina</taxon>
        <taxon>Sordariomycetes</taxon>
        <taxon>Xylariomycetidae</taxon>
        <taxon>Amphisphaeriales</taxon>
        <taxon>Apiosporaceae</taxon>
        <taxon>Apiospora</taxon>
    </lineage>
</organism>
<accession>A0ABR1TCG1</accession>
<name>A0ABR1TCG1_9PEZI</name>
<keyword evidence="2" id="KW-1185">Reference proteome</keyword>
<evidence type="ECO:0000313" key="1">
    <source>
        <dbReference type="EMBL" id="KAK8044308.1"/>
    </source>
</evidence>
<reference evidence="1 2" key="1">
    <citation type="submission" date="2023-01" db="EMBL/GenBank/DDBJ databases">
        <title>Analysis of 21 Apiospora genomes using comparative genomics revels a genus with tremendous synthesis potential of carbohydrate active enzymes and secondary metabolites.</title>
        <authorList>
            <person name="Sorensen T."/>
        </authorList>
    </citation>
    <scope>NUCLEOTIDE SEQUENCE [LARGE SCALE GENOMIC DNA]</scope>
    <source>
        <strain evidence="1 2">CBS 33761</strain>
    </source>
</reference>
<evidence type="ECO:0000313" key="2">
    <source>
        <dbReference type="Proteomes" id="UP001444661"/>
    </source>
</evidence>
<dbReference type="Proteomes" id="UP001444661">
    <property type="component" value="Unassembled WGS sequence"/>
</dbReference>